<dbReference type="GO" id="GO:0043066">
    <property type="term" value="P:negative regulation of apoptotic process"/>
    <property type="evidence" value="ECO:0007669"/>
    <property type="project" value="TreeGrafter"/>
</dbReference>
<evidence type="ECO:0000256" key="6">
    <source>
        <dbReference type="ARBA" id="ARBA00040447"/>
    </source>
</evidence>
<sequence>MTEKEFRVMVMEFIHQMDEKINNLWKNQKEMKSDIATIKNTMESFNSRLEEAEDRISELEDQEADNEVDEVEEEGGEEEEEEEEGDGEEQDGDEDEEAEAATGKRSAEDGAGGGGEAHRGNRGWQPPLAPADSTERFGSALDASSGGEWWLQLWVQAGLVLAVGVSGAVISSECDKWLLALIAPKEQGEVE</sequence>
<keyword evidence="3" id="KW-0539">Nucleus</keyword>
<dbReference type="Pfam" id="PF03247">
    <property type="entry name" value="Prothymosin"/>
    <property type="match status" value="1"/>
</dbReference>
<organism evidence="8 9">
    <name type="scientific">Cnephaeus nilssonii</name>
    <name type="common">Northern bat</name>
    <name type="synonym">Eptesicus nilssonii</name>
    <dbReference type="NCBI Taxonomy" id="3371016"/>
    <lineage>
        <taxon>Eukaryota</taxon>
        <taxon>Metazoa</taxon>
        <taxon>Chordata</taxon>
        <taxon>Craniata</taxon>
        <taxon>Vertebrata</taxon>
        <taxon>Euteleostomi</taxon>
        <taxon>Mammalia</taxon>
        <taxon>Eutheria</taxon>
        <taxon>Laurasiatheria</taxon>
        <taxon>Chiroptera</taxon>
        <taxon>Yangochiroptera</taxon>
        <taxon>Vespertilionidae</taxon>
        <taxon>Cnephaeus</taxon>
    </lineage>
</organism>
<dbReference type="Proteomes" id="UP001177744">
    <property type="component" value="Unassembled WGS sequence"/>
</dbReference>
<dbReference type="GO" id="GO:0042393">
    <property type="term" value="F:histone binding"/>
    <property type="evidence" value="ECO:0007669"/>
    <property type="project" value="TreeGrafter"/>
</dbReference>
<dbReference type="EMBL" id="JAULJE010000001">
    <property type="protein sequence ID" value="KAK1346885.1"/>
    <property type="molecule type" value="Genomic_DNA"/>
</dbReference>
<comment type="subcellular location">
    <subcellularLocation>
        <location evidence="1">Nucleus</location>
    </subcellularLocation>
</comment>
<comment type="similarity">
    <text evidence="2">Belongs to the pro/parathymosin family.</text>
</comment>
<evidence type="ECO:0000256" key="1">
    <source>
        <dbReference type="ARBA" id="ARBA00004123"/>
    </source>
</evidence>
<name>A0AA40IC70_CNENI</name>
<dbReference type="PANTHER" id="PTHR22745">
    <property type="entry name" value="PROTHYMOSIN ALPHA"/>
    <property type="match status" value="1"/>
</dbReference>
<feature type="compositionally biased region" description="Acidic residues" evidence="7">
    <location>
        <begin position="59"/>
        <end position="99"/>
    </location>
</feature>
<feature type="region of interest" description="Disordered" evidence="7">
    <location>
        <begin position="49"/>
        <end position="141"/>
    </location>
</feature>
<evidence type="ECO:0000256" key="3">
    <source>
        <dbReference type="ARBA" id="ARBA00023242"/>
    </source>
</evidence>
<dbReference type="AlphaFoldDB" id="A0AA40IC70"/>
<reference evidence="8" key="1">
    <citation type="submission" date="2023-06" db="EMBL/GenBank/DDBJ databases">
        <title>Reference genome for the Northern bat (Eptesicus nilssonii), a most northern bat species.</title>
        <authorList>
            <person name="Laine V.N."/>
            <person name="Pulliainen A.T."/>
            <person name="Lilley T.M."/>
        </authorList>
    </citation>
    <scope>NUCLEOTIDE SEQUENCE</scope>
    <source>
        <strain evidence="8">BLF_Eptnil</strain>
        <tissue evidence="8">Kidney</tissue>
    </source>
</reference>
<accession>A0AA40IC70</accession>
<dbReference type="GO" id="GO:0045944">
    <property type="term" value="P:positive regulation of transcription by RNA polymerase II"/>
    <property type="evidence" value="ECO:0007669"/>
    <property type="project" value="TreeGrafter"/>
</dbReference>
<dbReference type="GO" id="GO:0005634">
    <property type="term" value="C:nucleus"/>
    <property type="evidence" value="ECO:0007669"/>
    <property type="project" value="UniProtKB-SubCell"/>
</dbReference>
<comment type="caution">
    <text evidence="8">The sequence shown here is derived from an EMBL/GenBank/DDBJ whole genome shotgun (WGS) entry which is preliminary data.</text>
</comment>
<dbReference type="InterPro" id="IPR004931">
    <property type="entry name" value="Pro/parathymosin"/>
</dbReference>
<evidence type="ECO:0000256" key="5">
    <source>
        <dbReference type="ARBA" id="ARBA00038744"/>
    </source>
</evidence>
<protein>
    <recommendedName>
        <fullName evidence="6">Prothymosin alpha</fullName>
    </recommendedName>
</protein>
<evidence type="ECO:0000256" key="2">
    <source>
        <dbReference type="ARBA" id="ARBA00008032"/>
    </source>
</evidence>
<comment type="function">
    <text evidence="4">Prothymosin alpha may mediate immune function by conferring resistance to certain opportunistic infections.</text>
</comment>
<comment type="subunit">
    <text evidence="5">Interacts with NUPR1; regulates apoptotic process.</text>
</comment>
<evidence type="ECO:0000313" key="8">
    <source>
        <dbReference type="EMBL" id="KAK1346885.1"/>
    </source>
</evidence>
<proteinExistence type="inferred from homology"/>
<evidence type="ECO:0000256" key="7">
    <source>
        <dbReference type="SAM" id="MobiDB-lite"/>
    </source>
</evidence>
<dbReference type="PANTHER" id="PTHR22745:SF0">
    <property type="entry name" value="PROTHYMOSIN ALPHA"/>
    <property type="match status" value="1"/>
</dbReference>
<dbReference type="Gene3D" id="1.20.5.170">
    <property type="match status" value="1"/>
</dbReference>
<keyword evidence="9" id="KW-1185">Reference proteome</keyword>
<evidence type="ECO:0000313" key="9">
    <source>
        <dbReference type="Proteomes" id="UP001177744"/>
    </source>
</evidence>
<evidence type="ECO:0000256" key="4">
    <source>
        <dbReference type="ARBA" id="ARBA00037621"/>
    </source>
</evidence>
<feature type="compositionally biased region" description="Basic and acidic residues" evidence="7">
    <location>
        <begin position="49"/>
        <end position="58"/>
    </location>
</feature>
<gene>
    <name evidence="8" type="ORF">QTO34_000745</name>
</gene>